<dbReference type="Pfam" id="PF00370">
    <property type="entry name" value="FGGY_N"/>
    <property type="match status" value="1"/>
</dbReference>
<dbReference type="Gene3D" id="3.30.420.40">
    <property type="match status" value="2"/>
</dbReference>
<proteinExistence type="inferred from homology"/>
<evidence type="ECO:0000256" key="3">
    <source>
        <dbReference type="ARBA" id="ARBA00022777"/>
    </source>
</evidence>
<reference evidence="6" key="1">
    <citation type="submission" date="2022-05" db="EMBL/GenBank/DDBJ databases">
        <authorList>
            <person name="Oliphant S.A."/>
            <person name="Watson-Haigh N.S."/>
            <person name="Sumby K.M."/>
            <person name="Gardner J.M."/>
            <person name="Jiranek V."/>
        </authorList>
    </citation>
    <scope>NUCLEOTIDE SEQUENCE</scope>
    <source>
        <strain evidence="6">KI11_C11</strain>
    </source>
</reference>
<dbReference type="GO" id="GO:0016301">
    <property type="term" value="F:kinase activity"/>
    <property type="evidence" value="ECO:0007669"/>
    <property type="project" value="UniProtKB-KW"/>
</dbReference>
<dbReference type="InterPro" id="IPR043129">
    <property type="entry name" value="ATPase_NBD"/>
</dbReference>
<evidence type="ECO:0000313" key="6">
    <source>
        <dbReference type="EMBL" id="USS88320.1"/>
    </source>
</evidence>
<dbReference type="Pfam" id="PF02782">
    <property type="entry name" value="FGGY_C"/>
    <property type="match status" value="1"/>
</dbReference>
<comment type="similarity">
    <text evidence="1">Belongs to the FGGY kinase family.</text>
</comment>
<evidence type="ECO:0000259" key="5">
    <source>
        <dbReference type="Pfam" id="PF02782"/>
    </source>
</evidence>
<evidence type="ECO:0000259" key="4">
    <source>
        <dbReference type="Pfam" id="PF00370"/>
    </source>
</evidence>
<dbReference type="CDD" id="cd07804">
    <property type="entry name" value="ASKHA_NBD_FGGY_RrXK-like"/>
    <property type="match status" value="1"/>
</dbReference>
<organism evidence="6 7">
    <name type="scientific">Fructilactobacillus hinvesii</name>
    <dbReference type="NCBI Taxonomy" id="2940300"/>
    <lineage>
        <taxon>Bacteria</taxon>
        <taxon>Bacillati</taxon>
        <taxon>Bacillota</taxon>
        <taxon>Bacilli</taxon>
        <taxon>Lactobacillales</taxon>
        <taxon>Lactobacillaceae</taxon>
        <taxon>Fructilactobacillus</taxon>
    </lineage>
</organism>
<feature type="domain" description="Carbohydrate kinase FGGY C-terminal" evidence="5">
    <location>
        <begin position="260"/>
        <end position="441"/>
    </location>
</feature>
<dbReference type="InterPro" id="IPR018485">
    <property type="entry name" value="FGGY_C"/>
</dbReference>
<dbReference type="PIRSF" id="PIRSF000538">
    <property type="entry name" value="GlpK"/>
    <property type="match status" value="1"/>
</dbReference>
<dbReference type="PANTHER" id="PTHR43095:SF5">
    <property type="entry name" value="XYLULOSE KINASE"/>
    <property type="match status" value="1"/>
</dbReference>
<sequence length="481" mass="52098">MKKYIMGIDIGTSSTKGLLISTTGEIVRQAKSSYEIATPHAGWAEASATDWLAAVTSVIKELSQSLLPEQLVAIGLDGLYGGSGVPVDQENHVLGPALIWMDRRATAQVKEVQSKVSAAELMQVTGNLADPYYGYLKLMWLKENEPDLYAQTARFLPPESYVIKELTGSESINYSAAGNLAGVFDIRTKRWAPELAAKFGIDLTKLPQRFVDSTTVAGLVTSDWAQRLGIPANLPIFNTGVDVGPATVGTGVFETGNVTAAIGTSMNAALVTQQPLLDRNLIIWPYAYQPHRYYYNFAGANTAGAIVAWFTQEFAQNDAQQLDQLSQAVPAGSNGITVLPFFMGERSPLWDSNVRGTILGLSLNTSKRDLYNAFQEAIAFSVRQSIEQFGDQVGTEITVVGGVSNSAKMLHLIADVTGKVVKSTHSGGEADLGSAILAGIGAGVLDPQTAKTWIKIDETVLPNAERHQQYHYYYKKYRDAY</sequence>
<evidence type="ECO:0000256" key="1">
    <source>
        <dbReference type="ARBA" id="ARBA00009156"/>
    </source>
</evidence>
<gene>
    <name evidence="6" type="ORF">M3M39_02250</name>
</gene>
<name>A0ABY5BTQ0_9LACO</name>
<dbReference type="InterPro" id="IPR018484">
    <property type="entry name" value="FGGY_N"/>
</dbReference>
<keyword evidence="2" id="KW-0808">Transferase</keyword>
<protein>
    <submittedName>
        <fullName evidence="6">FGGY family carbohydrate kinase</fullName>
    </submittedName>
</protein>
<dbReference type="InterPro" id="IPR050406">
    <property type="entry name" value="FGGY_Carb_Kinase"/>
</dbReference>
<dbReference type="RefSeq" id="WP_252797606.1">
    <property type="nucleotide sequence ID" value="NZ_CP097118.1"/>
</dbReference>
<dbReference type="Proteomes" id="UP001057025">
    <property type="component" value="Chromosome"/>
</dbReference>
<keyword evidence="3 6" id="KW-0418">Kinase</keyword>
<dbReference type="SUPFAM" id="SSF53067">
    <property type="entry name" value="Actin-like ATPase domain"/>
    <property type="match status" value="2"/>
</dbReference>
<evidence type="ECO:0000313" key="7">
    <source>
        <dbReference type="Proteomes" id="UP001057025"/>
    </source>
</evidence>
<dbReference type="InterPro" id="IPR000577">
    <property type="entry name" value="Carb_kinase_FGGY"/>
</dbReference>
<accession>A0ABY5BTQ0</accession>
<feature type="domain" description="Carbohydrate kinase FGGY N-terminal" evidence="4">
    <location>
        <begin position="4"/>
        <end position="249"/>
    </location>
</feature>
<dbReference type="EMBL" id="CP097118">
    <property type="protein sequence ID" value="USS88320.1"/>
    <property type="molecule type" value="Genomic_DNA"/>
</dbReference>
<dbReference type="PANTHER" id="PTHR43095">
    <property type="entry name" value="SUGAR KINASE"/>
    <property type="match status" value="1"/>
</dbReference>
<keyword evidence="7" id="KW-1185">Reference proteome</keyword>
<evidence type="ECO:0000256" key="2">
    <source>
        <dbReference type="ARBA" id="ARBA00022679"/>
    </source>
</evidence>